<dbReference type="EMBL" id="CADCUS010000622">
    <property type="protein sequence ID" value="CAA9447952.1"/>
    <property type="molecule type" value="Genomic_DNA"/>
</dbReference>
<reference evidence="2" key="1">
    <citation type="submission" date="2020-02" db="EMBL/GenBank/DDBJ databases">
        <authorList>
            <person name="Meier V. D."/>
        </authorList>
    </citation>
    <scope>NUCLEOTIDE SEQUENCE</scope>
    <source>
        <strain evidence="2">AVDCRST_MAG66</strain>
    </source>
</reference>
<gene>
    <name evidence="2" type="ORF">AVDCRST_MAG66-4868</name>
</gene>
<dbReference type="Pfam" id="PF03992">
    <property type="entry name" value="ABM"/>
    <property type="match status" value="1"/>
</dbReference>
<name>A0A6J4QUI8_9PSEU</name>
<proteinExistence type="predicted"/>
<dbReference type="SUPFAM" id="SSF54909">
    <property type="entry name" value="Dimeric alpha+beta barrel"/>
    <property type="match status" value="1"/>
</dbReference>
<protein>
    <recommendedName>
        <fullName evidence="1">ABM domain-containing protein</fullName>
    </recommendedName>
</protein>
<organism evidence="2">
    <name type="scientific">uncultured Pseudonocardia sp</name>
    <dbReference type="NCBI Taxonomy" id="211455"/>
    <lineage>
        <taxon>Bacteria</taxon>
        <taxon>Bacillati</taxon>
        <taxon>Actinomycetota</taxon>
        <taxon>Actinomycetes</taxon>
        <taxon>Pseudonocardiales</taxon>
        <taxon>Pseudonocardiaceae</taxon>
        <taxon>Pseudonocardia</taxon>
        <taxon>environmental samples</taxon>
    </lineage>
</organism>
<feature type="domain" description="ABM" evidence="1">
    <location>
        <begin position="27"/>
        <end position="81"/>
    </location>
</feature>
<sequence length="108" mass="11903">MSRGGPAPVDHGVRVLVFYATDDVAGIETAYHEAGRLLAGTPGLLGNELLRSLHDPDGFVVASSWSSRREFDAWERGTDHKGQTGPLRRFTDTRLSRPFGVYQVTGRY</sequence>
<dbReference type="AlphaFoldDB" id="A0A6J4QUI8"/>
<accession>A0A6J4QUI8</accession>
<evidence type="ECO:0000259" key="1">
    <source>
        <dbReference type="Pfam" id="PF03992"/>
    </source>
</evidence>
<dbReference type="InterPro" id="IPR011008">
    <property type="entry name" value="Dimeric_a/b-barrel"/>
</dbReference>
<dbReference type="Gene3D" id="3.30.70.100">
    <property type="match status" value="1"/>
</dbReference>
<evidence type="ECO:0000313" key="2">
    <source>
        <dbReference type="EMBL" id="CAA9447952.1"/>
    </source>
</evidence>
<dbReference type="InterPro" id="IPR007138">
    <property type="entry name" value="ABM_dom"/>
</dbReference>